<dbReference type="Gene3D" id="3.90.550.50">
    <property type="match status" value="1"/>
</dbReference>
<name>A0AAW1SW64_9CHLO</name>
<evidence type="ECO:0000313" key="7">
    <source>
        <dbReference type="EMBL" id="KAK9861544.1"/>
    </source>
</evidence>
<dbReference type="PANTHER" id="PTHR23033:SF50">
    <property type="entry name" value="HEXOSYLTRANSFERASE"/>
    <property type="match status" value="1"/>
</dbReference>
<evidence type="ECO:0000313" key="8">
    <source>
        <dbReference type="Proteomes" id="UP001485043"/>
    </source>
</evidence>
<gene>
    <name evidence="7" type="ORF">WJX84_011487</name>
</gene>
<comment type="caution">
    <text evidence="7">The sequence shown here is derived from an EMBL/GenBank/DDBJ whole genome shotgun (WGS) entry which is preliminary data.</text>
</comment>
<dbReference type="GO" id="GO:0016020">
    <property type="term" value="C:membrane"/>
    <property type="evidence" value="ECO:0007669"/>
    <property type="project" value="UniProtKB-SubCell"/>
</dbReference>
<accession>A0AAW1SW64</accession>
<dbReference type="Proteomes" id="UP001485043">
    <property type="component" value="Unassembled WGS sequence"/>
</dbReference>
<keyword evidence="3" id="KW-0812">Transmembrane</keyword>
<keyword evidence="5" id="KW-1133">Transmembrane helix</keyword>
<reference evidence="7 8" key="1">
    <citation type="journal article" date="2024" name="Nat. Commun.">
        <title>Phylogenomics reveals the evolutionary origins of lichenization in chlorophyte algae.</title>
        <authorList>
            <person name="Puginier C."/>
            <person name="Libourel C."/>
            <person name="Otte J."/>
            <person name="Skaloud P."/>
            <person name="Haon M."/>
            <person name="Grisel S."/>
            <person name="Petersen M."/>
            <person name="Berrin J.G."/>
            <person name="Delaux P.M."/>
            <person name="Dal Grande F."/>
            <person name="Keller J."/>
        </authorList>
    </citation>
    <scope>NUCLEOTIDE SEQUENCE [LARGE SCALE GENOMIC DNA]</scope>
    <source>
        <strain evidence="7 8">SAG 2523</strain>
    </source>
</reference>
<dbReference type="EMBL" id="JALJOV010000742">
    <property type="protein sequence ID" value="KAK9861544.1"/>
    <property type="molecule type" value="Genomic_DNA"/>
</dbReference>
<keyword evidence="4" id="KW-0735">Signal-anchor</keyword>
<evidence type="ECO:0000256" key="2">
    <source>
        <dbReference type="ARBA" id="ARBA00006462"/>
    </source>
</evidence>
<evidence type="ECO:0000256" key="3">
    <source>
        <dbReference type="ARBA" id="ARBA00022692"/>
    </source>
</evidence>
<keyword evidence="8" id="KW-1185">Reference proteome</keyword>
<proteinExistence type="inferred from homology"/>
<keyword evidence="6" id="KW-0472">Membrane</keyword>
<dbReference type="PANTHER" id="PTHR23033">
    <property type="entry name" value="BETA1,3-GALACTOSYLTRANSFERASE"/>
    <property type="match status" value="1"/>
</dbReference>
<comment type="similarity">
    <text evidence="2">Belongs to the glycosyltransferase 31 family. Beta3-Gal-T subfamily.</text>
</comment>
<protein>
    <submittedName>
        <fullName evidence="7">Uncharacterized protein</fullName>
    </submittedName>
</protein>
<evidence type="ECO:0000256" key="4">
    <source>
        <dbReference type="ARBA" id="ARBA00022968"/>
    </source>
</evidence>
<evidence type="ECO:0000256" key="6">
    <source>
        <dbReference type="ARBA" id="ARBA00023136"/>
    </source>
</evidence>
<sequence>MLISVSKKACRHLPWLNLGGAKLHARWSSSSYLKQASTFHGSCEAFASPNTHAHRDTVERRAHRAPLQIADQDTAGLVGPEDLVIVFGTTTAGDRPELVQATRFWRKGVAAFIATNGNVSETELRVGQINNEVYVTYPDSTDGRTQYPGDTRAALAPLLAHRALRGQYKWLLYGDDDTLWFMNGVLDLAGKMDSSMPYIITDAGYWHNWSKPGFHARFDEDGPLQCLPCNFPAAEWREAEGSAFTPPIACPCTTQLLCDADQRGILSKDCQMPEWFRMIHHIDGGAGALISHGLMEALDADAYEACVTSGDGIASDYLFSYCMWQSGFAPTFPSFNSMPRDIPKEHTLFNPAALLDTHHNPDRAATVANLLAAIERRESCDPPCVGRLMSMVSLHLKAQHTANMQSGIFLLRSISGLYDSFLASNNKTGLTKWPLVRFDKSKEPSSGWDRKDVPVMQKAFRKYDFGLLNEDHPAHLREKG</sequence>
<evidence type="ECO:0000256" key="1">
    <source>
        <dbReference type="ARBA" id="ARBA00004606"/>
    </source>
</evidence>
<evidence type="ECO:0000256" key="5">
    <source>
        <dbReference type="ARBA" id="ARBA00022989"/>
    </source>
</evidence>
<dbReference type="AlphaFoldDB" id="A0AAW1SW64"/>
<organism evidence="7 8">
    <name type="scientific">Apatococcus fuscideae</name>
    <dbReference type="NCBI Taxonomy" id="2026836"/>
    <lineage>
        <taxon>Eukaryota</taxon>
        <taxon>Viridiplantae</taxon>
        <taxon>Chlorophyta</taxon>
        <taxon>core chlorophytes</taxon>
        <taxon>Trebouxiophyceae</taxon>
        <taxon>Chlorellales</taxon>
        <taxon>Chlorellaceae</taxon>
        <taxon>Apatococcus</taxon>
    </lineage>
</organism>
<dbReference type="InterPro" id="IPR026050">
    <property type="entry name" value="C1GALT1/C1GALT1_chp1"/>
</dbReference>
<comment type="subcellular location">
    <subcellularLocation>
        <location evidence="1">Membrane</location>
        <topology evidence="1">Single-pass type II membrane protein</topology>
    </subcellularLocation>
</comment>